<feature type="compositionally biased region" description="Basic residues" evidence="1">
    <location>
        <begin position="45"/>
        <end position="57"/>
    </location>
</feature>
<protein>
    <submittedName>
        <fullName evidence="2">Uncharacterized protein</fullName>
    </submittedName>
</protein>
<feature type="compositionally biased region" description="Polar residues" evidence="1">
    <location>
        <begin position="746"/>
        <end position="757"/>
    </location>
</feature>
<feature type="compositionally biased region" description="Low complexity" evidence="1">
    <location>
        <begin position="17"/>
        <end position="33"/>
    </location>
</feature>
<dbReference type="EMBL" id="JAPDMZ010000025">
    <property type="protein sequence ID" value="KAK0555673.1"/>
    <property type="molecule type" value="Genomic_DNA"/>
</dbReference>
<feature type="compositionally biased region" description="Low complexity" evidence="1">
    <location>
        <begin position="595"/>
        <end position="608"/>
    </location>
</feature>
<feature type="region of interest" description="Disordered" evidence="1">
    <location>
        <begin position="581"/>
        <end position="611"/>
    </location>
</feature>
<feature type="region of interest" description="Disordered" evidence="1">
    <location>
        <begin position="112"/>
        <end position="164"/>
    </location>
</feature>
<organism evidence="2 3">
    <name type="scientific">Tilletia horrida</name>
    <dbReference type="NCBI Taxonomy" id="155126"/>
    <lineage>
        <taxon>Eukaryota</taxon>
        <taxon>Fungi</taxon>
        <taxon>Dikarya</taxon>
        <taxon>Basidiomycota</taxon>
        <taxon>Ustilaginomycotina</taxon>
        <taxon>Exobasidiomycetes</taxon>
        <taxon>Tilletiales</taxon>
        <taxon>Tilletiaceae</taxon>
        <taxon>Tilletia</taxon>
    </lineage>
</organism>
<evidence type="ECO:0000313" key="3">
    <source>
        <dbReference type="Proteomes" id="UP001176517"/>
    </source>
</evidence>
<gene>
    <name evidence="2" type="ORF">OC846_001638</name>
</gene>
<name>A0AAN6GTS0_9BASI</name>
<feature type="region of interest" description="Disordered" evidence="1">
    <location>
        <begin position="741"/>
        <end position="804"/>
    </location>
</feature>
<accession>A0AAN6GTS0</accession>
<feature type="compositionally biased region" description="Polar residues" evidence="1">
    <location>
        <begin position="113"/>
        <end position="130"/>
    </location>
</feature>
<dbReference type="Proteomes" id="UP001176517">
    <property type="component" value="Unassembled WGS sequence"/>
</dbReference>
<feature type="compositionally biased region" description="Basic and acidic residues" evidence="1">
    <location>
        <begin position="421"/>
        <end position="431"/>
    </location>
</feature>
<evidence type="ECO:0000313" key="2">
    <source>
        <dbReference type="EMBL" id="KAK0555673.1"/>
    </source>
</evidence>
<sequence>MSLRDIPVRYHHSHKLSSGSTNSTGANSSSGESDASTPPSSAQSHHSKNPFRNRSKRPSTSAETTIRKSPPNSPPGSGFFRHKFHGDSQTSSSSVGSSTLVSVELSRIESAAATPTQSTFPIVPSQQPAHQSWFARHNRRKQEEDTHTVAGDGHGHNDDADSEASFGCGLASEFDRHVELVRADPLQTALTSTKEPIMAAAWRAKMSQADERQAWLDTVFFQLKARAEGVFAEEPQNVPVIGKGRPGAYEHRQYGAGKYQTLPAYQPKTCNMDKFLDLSNLINPCPPAGVPYVPKYAKERLLAAKTANANQAAKSLRLDAQPLSDFVFPNQPVPGPSGVATSPTSLTPRAPPMQRFASSDQVLMRGRAQSSTALRQTALANAATHNRLNQVPPAYDAMATIRPSNRAGSKGSLGEMNTVTTRERSVSDASRRSRGQRNGGSGDAQFVEVPNLPDWAKQANQTLHQGRPGMSESSGAYLSGPRTAPLMMAQTSSELPYFDALSSLPEPEPMSRAQSHDTRLQPGRPALLSRASSNSLRRMKIPETLRISPTTSQFPRSYGMAGAGPAAYGVDMEVSLSSPGSIMTNTGSTTSSRESFGSATSYSTTGSSPLTPRTPEYQHLPLPIPQAQHHFPGGYLTVGSIKELNESSAVSIVRGNAIREVDLDADDEDALLSGTGKFALAQGPPLAQRLIADHHQRHRLPSRNDFLRPRLLSPTSTTGKVPPLLAPEELVSVAREVEYDGAPVKRSSSARTTMPSNEQERKASAHALQPHARLDVSSAMNRPRANTMATAGLLPPVSAAQRYQ</sequence>
<dbReference type="AlphaFoldDB" id="A0AAN6GTS0"/>
<reference evidence="2" key="1">
    <citation type="journal article" date="2023" name="PhytoFront">
        <title>Draft Genome Resources of Seven Strains of Tilletia horrida, Causal Agent of Kernel Smut of Rice.</title>
        <authorList>
            <person name="Khanal S."/>
            <person name="Antony Babu S."/>
            <person name="Zhou X.G."/>
        </authorList>
    </citation>
    <scope>NUCLEOTIDE SEQUENCE</scope>
    <source>
        <strain evidence="2">TX6</strain>
    </source>
</reference>
<feature type="compositionally biased region" description="Polar residues" evidence="1">
    <location>
        <begin position="34"/>
        <end position="44"/>
    </location>
</feature>
<feature type="region of interest" description="Disordered" evidence="1">
    <location>
        <begin position="1"/>
        <end position="96"/>
    </location>
</feature>
<proteinExistence type="predicted"/>
<comment type="caution">
    <text evidence="2">The sequence shown here is derived from an EMBL/GenBank/DDBJ whole genome shotgun (WGS) entry which is preliminary data.</text>
</comment>
<feature type="compositionally biased region" description="Polar residues" evidence="1">
    <location>
        <begin position="581"/>
        <end position="594"/>
    </location>
</feature>
<feature type="compositionally biased region" description="Basic and acidic residues" evidence="1">
    <location>
        <begin position="141"/>
        <end position="159"/>
    </location>
</feature>
<evidence type="ECO:0000256" key="1">
    <source>
        <dbReference type="SAM" id="MobiDB-lite"/>
    </source>
</evidence>
<feature type="region of interest" description="Disordered" evidence="1">
    <location>
        <begin position="402"/>
        <end position="447"/>
    </location>
</feature>
<keyword evidence="3" id="KW-1185">Reference proteome</keyword>